<name>W2LU65_PHYNI</name>
<reference evidence="1" key="1">
    <citation type="submission" date="2013-11" db="EMBL/GenBank/DDBJ databases">
        <title>The Genome Sequence of Phytophthora parasitica CHvinca01.</title>
        <authorList>
            <consortium name="The Broad Institute Genomics Platform"/>
            <person name="Russ C."/>
            <person name="Tyler B."/>
            <person name="Panabieres F."/>
            <person name="Shan W."/>
            <person name="Tripathy S."/>
            <person name="Grunwald N."/>
            <person name="Machado M."/>
            <person name="Johnson C.S."/>
            <person name="Arredondo F."/>
            <person name="Hong C."/>
            <person name="Coffey M."/>
            <person name="Young S.K."/>
            <person name="Zeng Q."/>
            <person name="Gargeya S."/>
            <person name="Fitzgerald M."/>
            <person name="Abouelleil A."/>
            <person name="Alvarado L."/>
            <person name="Chapman S.B."/>
            <person name="Gainer-Dewar J."/>
            <person name="Goldberg J."/>
            <person name="Griggs A."/>
            <person name="Gujja S."/>
            <person name="Hansen M."/>
            <person name="Howarth C."/>
            <person name="Imamovic A."/>
            <person name="Ireland A."/>
            <person name="Larimer J."/>
            <person name="McCowan C."/>
            <person name="Murphy C."/>
            <person name="Pearson M."/>
            <person name="Poon T.W."/>
            <person name="Priest M."/>
            <person name="Roberts A."/>
            <person name="Saif S."/>
            <person name="Shea T."/>
            <person name="Sykes S."/>
            <person name="Wortman J."/>
            <person name="Nusbaum C."/>
            <person name="Birren B."/>
        </authorList>
    </citation>
    <scope>NUCLEOTIDE SEQUENCE [LARGE SCALE GENOMIC DNA]</scope>
    <source>
        <strain evidence="1">CHvinca01</strain>
    </source>
</reference>
<dbReference type="Proteomes" id="UP000054423">
    <property type="component" value="Unassembled WGS sequence"/>
</dbReference>
<dbReference type="AlphaFoldDB" id="W2LU65"/>
<dbReference type="EMBL" id="KI677856">
    <property type="protein sequence ID" value="ETM00942.1"/>
    <property type="molecule type" value="Genomic_DNA"/>
</dbReference>
<accession>W2LU65</accession>
<gene>
    <name evidence="1" type="ORF">L917_02403</name>
</gene>
<sequence length="129" mass="14720">MVAVSRRENGAATANDVEQWAVAITKQWSAEVRLEISREKHRARTTRYRSRRQASQEAMIREHQRLEETLRRGLAAAKHTLARDGEGQGRFYVDWMAMATALNRQPDGIGLKFNPIDDSQLLLGVYTLP</sequence>
<protein>
    <submittedName>
        <fullName evidence="1">Uncharacterized protein</fullName>
    </submittedName>
</protein>
<organism evidence="1">
    <name type="scientific">Phytophthora nicotianae</name>
    <name type="common">Potato buckeye rot agent</name>
    <name type="synonym">Phytophthora parasitica</name>
    <dbReference type="NCBI Taxonomy" id="4792"/>
    <lineage>
        <taxon>Eukaryota</taxon>
        <taxon>Sar</taxon>
        <taxon>Stramenopiles</taxon>
        <taxon>Oomycota</taxon>
        <taxon>Peronosporomycetes</taxon>
        <taxon>Peronosporales</taxon>
        <taxon>Peronosporaceae</taxon>
        <taxon>Phytophthora</taxon>
    </lineage>
</organism>
<evidence type="ECO:0000313" key="1">
    <source>
        <dbReference type="EMBL" id="ETM00942.1"/>
    </source>
</evidence>
<dbReference type="VEuPathDB" id="FungiDB:PPTG_19240"/>
<proteinExistence type="predicted"/>